<name>A0A433QSV5_9FUNG</name>
<protein>
    <submittedName>
        <fullName evidence="1">Uncharacterized protein</fullName>
    </submittedName>
</protein>
<accession>A0A433QSV5</accession>
<organism evidence="1 2">
    <name type="scientific">Jimgerdemannia flammicorona</name>
    <dbReference type="NCBI Taxonomy" id="994334"/>
    <lineage>
        <taxon>Eukaryota</taxon>
        <taxon>Fungi</taxon>
        <taxon>Fungi incertae sedis</taxon>
        <taxon>Mucoromycota</taxon>
        <taxon>Mucoromycotina</taxon>
        <taxon>Endogonomycetes</taxon>
        <taxon>Endogonales</taxon>
        <taxon>Endogonaceae</taxon>
        <taxon>Jimgerdemannia</taxon>
    </lineage>
</organism>
<keyword evidence="2" id="KW-1185">Reference proteome</keyword>
<evidence type="ECO:0000313" key="1">
    <source>
        <dbReference type="EMBL" id="RUS32863.1"/>
    </source>
</evidence>
<dbReference type="Proteomes" id="UP000274822">
    <property type="component" value="Unassembled WGS sequence"/>
</dbReference>
<dbReference type="EMBL" id="RBNJ01001713">
    <property type="protein sequence ID" value="RUS32863.1"/>
    <property type="molecule type" value="Genomic_DNA"/>
</dbReference>
<dbReference type="AlphaFoldDB" id="A0A433QSV5"/>
<proteinExistence type="predicted"/>
<sequence>MESSQILIGVRSLVRCRRSANNHRSASNRQPPKQLTYGVCRACLELTLPNPRDTSENCMGICFLSKITRVMDGVQPDYTESLFGTDIAKSEGYIRERLSADQ</sequence>
<gene>
    <name evidence="1" type="ORF">BC938DRAFT_474037</name>
</gene>
<comment type="caution">
    <text evidence="1">The sequence shown here is derived from an EMBL/GenBank/DDBJ whole genome shotgun (WGS) entry which is preliminary data.</text>
</comment>
<reference evidence="1 2" key="1">
    <citation type="journal article" date="2018" name="New Phytol.">
        <title>Phylogenomics of Endogonaceae and evolution of mycorrhizas within Mucoromycota.</title>
        <authorList>
            <person name="Chang Y."/>
            <person name="Desiro A."/>
            <person name="Na H."/>
            <person name="Sandor L."/>
            <person name="Lipzen A."/>
            <person name="Clum A."/>
            <person name="Barry K."/>
            <person name="Grigoriev I.V."/>
            <person name="Martin F.M."/>
            <person name="Stajich J.E."/>
            <person name="Smith M.E."/>
            <person name="Bonito G."/>
            <person name="Spatafora J.W."/>
        </authorList>
    </citation>
    <scope>NUCLEOTIDE SEQUENCE [LARGE SCALE GENOMIC DNA]</scope>
    <source>
        <strain evidence="1 2">AD002</strain>
    </source>
</reference>
<evidence type="ECO:0000313" key="2">
    <source>
        <dbReference type="Proteomes" id="UP000274822"/>
    </source>
</evidence>